<comment type="similarity">
    <text evidence="2">Belongs to the cytochrome P450 family.</text>
</comment>
<feature type="transmembrane region" description="Helical" evidence="7">
    <location>
        <begin position="22"/>
        <end position="45"/>
    </location>
</feature>
<accession>A0A6A6XWA8</accession>
<dbReference type="OrthoDB" id="3366823at2759"/>
<evidence type="ECO:0000256" key="4">
    <source>
        <dbReference type="ARBA" id="ARBA00022723"/>
    </source>
</evidence>
<evidence type="ECO:0000313" key="8">
    <source>
        <dbReference type="EMBL" id="KAF2800533.1"/>
    </source>
</evidence>
<evidence type="ECO:0000256" key="5">
    <source>
        <dbReference type="ARBA" id="ARBA00023004"/>
    </source>
</evidence>
<keyword evidence="9" id="KW-1185">Reference proteome</keyword>
<evidence type="ECO:0000313" key="9">
    <source>
        <dbReference type="Proteomes" id="UP000799757"/>
    </source>
</evidence>
<dbReference type="PRINTS" id="PR00465">
    <property type="entry name" value="EP450IV"/>
</dbReference>
<proteinExistence type="inferred from homology"/>
<dbReference type="InterPro" id="IPR050529">
    <property type="entry name" value="CYP450_sterol_14alpha_dmase"/>
</dbReference>
<evidence type="ECO:0000256" key="3">
    <source>
        <dbReference type="ARBA" id="ARBA00022617"/>
    </source>
</evidence>
<dbReference type="Gene3D" id="1.10.630.10">
    <property type="entry name" value="Cytochrome P450"/>
    <property type="match status" value="1"/>
</dbReference>
<dbReference type="PANTHER" id="PTHR24304:SF2">
    <property type="entry name" value="24-HYDROXYCHOLESTEROL 7-ALPHA-HYDROXYLASE"/>
    <property type="match status" value="1"/>
</dbReference>
<reference evidence="8" key="1">
    <citation type="journal article" date="2020" name="Stud. Mycol.">
        <title>101 Dothideomycetes genomes: a test case for predicting lifestyles and emergence of pathogens.</title>
        <authorList>
            <person name="Haridas S."/>
            <person name="Albert R."/>
            <person name="Binder M."/>
            <person name="Bloem J."/>
            <person name="Labutti K."/>
            <person name="Salamov A."/>
            <person name="Andreopoulos B."/>
            <person name="Baker S."/>
            <person name="Barry K."/>
            <person name="Bills G."/>
            <person name="Bluhm B."/>
            <person name="Cannon C."/>
            <person name="Castanera R."/>
            <person name="Culley D."/>
            <person name="Daum C."/>
            <person name="Ezra D."/>
            <person name="Gonzalez J."/>
            <person name="Henrissat B."/>
            <person name="Kuo A."/>
            <person name="Liang C."/>
            <person name="Lipzen A."/>
            <person name="Lutzoni F."/>
            <person name="Magnuson J."/>
            <person name="Mondo S."/>
            <person name="Nolan M."/>
            <person name="Ohm R."/>
            <person name="Pangilinan J."/>
            <person name="Park H.-J."/>
            <person name="Ramirez L."/>
            <person name="Alfaro M."/>
            <person name="Sun H."/>
            <person name="Tritt A."/>
            <person name="Yoshinaga Y."/>
            <person name="Zwiers L.-H."/>
            <person name="Turgeon B."/>
            <person name="Goodwin S."/>
            <person name="Spatafora J."/>
            <person name="Crous P."/>
            <person name="Grigoriev I."/>
        </authorList>
    </citation>
    <scope>NUCLEOTIDE SEQUENCE</scope>
    <source>
        <strain evidence="8">CBS 109.77</strain>
    </source>
</reference>
<organism evidence="8 9">
    <name type="scientific">Melanomma pulvis-pyrius CBS 109.77</name>
    <dbReference type="NCBI Taxonomy" id="1314802"/>
    <lineage>
        <taxon>Eukaryota</taxon>
        <taxon>Fungi</taxon>
        <taxon>Dikarya</taxon>
        <taxon>Ascomycota</taxon>
        <taxon>Pezizomycotina</taxon>
        <taxon>Dothideomycetes</taxon>
        <taxon>Pleosporomycetidae</taxon>
        <taxon>Pleosporales</taxon>
        <taxon>Melanommataceae</taxon>
        <taxon>Melanomma</taxon>
    </lineage>
</organism>
<dbReference type="Pfam" id="PF00067">
    <property type="entry name" value="p450"/>
    <property type="match status" value="1"/>
</dbReference>
<dbReference type="GO" id="GO:0020037">
    <property type="term" value="F:heme binding"/>
    <property type="evidence" value="ECO:0007669"/>
    <property type="project" value="InterPro"/>
</dbReference>
<dbReference type="PANTHER" id="PTHR24304">
    <property type="entry name" value="CYTOCHROME P450 FAMILY 7"/>
    <property type="match status" value="1"/>
</dbReference>
<protein>
    <submittedName>
        <fullName evidence="8">Cytochrome P450</fullName>
    </submittedName>
</protein>
<dbReference type="InterPro" id="IPR036396">
    <property type="entry name" value="Cyt_P450_sf"/>
</dbReference>
<dbReference type="SUPFAM" id="SSF48264">
    <property type="entry name" value="Cytochrome P450"/>
    <property type="match status" value="1"/>
</dbReference>
<sequence>MASTNSYFRSIVTSHVEAHPKLAYAILATLAISVAHYAVTSALYGKVAHSKSLQKTPPVVPHFLPFIGNVPWQFAWSPIEFFKSSYYAFLQHPVRIRLFTKELYIIQGRENVVAHLAQTSTSNTMFNASFLRQTCAMSSYAVERLGSETEETPKYFERKYLAAAPLYAWSSSVIHRYLAGRSALRLSQRFENNLRGRIEGHQALAVPEGVVLNNFLDFFIDDVTAALLDAMCGNGLLERNPAFTGAFWTFCENFPTFMKQIPRFLAPQAYNAREEVLAAVANWQTWASENFDANTTPLDEDGDDPFWGSKFFRERFSTFVFDMGFDARDMASMELGFLFGASSNVTVNTYWCAIDVFKDQVLLKDIRKEVQACKTEDKGDLRFDISKLIQQPLLQAVFAESLRLRCHNMFIRKTTEAINILEWVIPKDRFVIAWSTPGHMDSKVWSDTNDIHPVDTFWPGRFLKYTDKSKFAQFSLTKREGSWLPFGSGANLCPGRHFAKIHCILTLAMMVERFDCEILAEPKDLKIDLSKFGMGVLGPSGKVAARLRRREKKTE</sequence>
<evidence type="ECO:0000256" key="1">
    <source>
        <dbReference type="ARBA" id="ARBA00001971"/>
    </source>
</evidence>
<dbReference type="EMBL" id="MU001746">
    <property type="protein sequence ID" value="KAF2800533.1"/>
    <property type="molecule type" value="Genomic_DNA"/>
</dbReference>
<feature type="binding site" description="axial binding residue" evidence="6">
    <location>
        <position position="493"/>
    </location>
    <ligand>
        <name>heme</name>
        <dbReference type="ChEBI" id="CHEBI:30413"/>
    </ligand>
    <ligandPart>
        <name>Fe</name>
        <dbReference type="ChEBI" id="CHEBI:18248"/>
    </ligandPart>
</feature>
<dbReference type="InterPro" id="IPR002403">
    <property type="entry name" value="Cyt_P450_E_grp-IV"/>
</dbReference>
<comment type="cofactor">
    <cofactor evidence="1 6">
        <name>heme</name>
        <dbReference type="ChEBI" id="CHEBI:30413"/>
    </cofactor>
</comment>
<name>A0A6A6XWA8_9PLEO</name>
<dbReference type="GO" id="GO:0008395">
    <property type="term" value="F:steroid hydroxylase activity"/>
    <property type="evidence" value="ECO:0007669"/>
    <property type="project" value="TreeGrafter"/>
</dbReference>
<keyword evidence="7" id="KW-0472">Membrane</keyword>
<keyword evidence="5 6" id="KW-0408">Iron</keyword>
<dbReference type="GO" id="GO:0016705">
    <property type="term" value="F:oxidoreductase activity, acting on paired donors, with incorporation or reduction of molecular oxygen"/>
    <property type="evidence" value="ECO:0007669"/>
    <property type="project" value="InterPro"/>
</dbReference>
<dbReference type="AlphaFoldDB" id="A0A6A6XWA8"/>
<evidence type="ECO:0000256" key="6">
    <source>
        <dbReference type="PIRSR" id="PIRSR602403-1"/>
    </source>
</evidence>
<keyword evidence="7" id="KW-1133">Transmembrane helix</keyword>
<dbReference type="Proteomes" id="UP000799757">
    <property type="component" value="Unassembled WGS sequence"/>
</dbReference>
<evidence type="ECO:0000256" key="7">
    <source>
        <dbReference type="SAM" id="Phobius"/>
    </source>
</evidence>
<keyword evidence="7" id="KW-0812">Transmembrane</keyword>
<keyword evidence="3 6" id="KW-0349">Heme</keyword>
<dbReference type="InterPro" id="IPR001128">
    <property type="entry name" value="Cyt_P450"/>
</dbReference>
<dbReference type="GO" id="GO:0005506">
    <property type="term" value="F:iron ion binding"/>
    <property type="evidence" value="ECO:0007669"/>
    <property type="project" value="InterPro"/>
</dbReference>
<gene>
    <name evidence="8" type="ORF">K505DRAFT_412922</name>
</gene>
<evidence type="ECO:0000256" key="2">
    <source>
        <dbReference type="ARBA" id="ARBA00010617"/>
    </source>
</evidence>
<keyword evidence="4 6" id="KW-0479">Metal-binding</keyword>